<sequence>MELDCSRIIKVGHDVLNMECRAKFKCELKPTGLVQALSSQCSGPPLKVGLVGFGIVPPDYRVEIGGMGGKFSW</sequence>
<evidence type="ECO:0000313" key="1">
    <source>
        <dbReference type="EMBL" id="PPR94650.1"/>
    </source>
</evidence>
<dbReference type="AlphaFoldDB" id="A0A2P5WU93"/>
<organism evidence="1 2">
    <name type="scientific">Gossypium barbadense</name>
    <name type="common">Sea Island cotton</name>
    <name type="synonym">Hibiscus barbadensis</name>
    <dbReference type="NCBI Taxonomy" id="3634"/>
    <lineage>
        <taxon>Eukaryota</taxon>
        <taxon>Viridiplantae</taxon>
        <taxon>Streptophyta</taxon>
        <taxon>Embryophyta</taxon>
        <taxon>Tracheophyta</taxon>
        <taxon>Spermatophyta</taxon>
        <taxon>Magnoliopsida</taxon>
        <taxon>eudicotyledons</taxon>
        <taxon>Gunneridae</taxon>
        <taxon>Pentapetalae</taxon>
        <taxon>rosids</taxon>
        <taxon>malvids</taxon>
        <taxon>Malvales</taxon>
        <taxon>Malvaceae</taxon>
        <taxon>Malvoideae</taxon>
        <taxon>Gossypium</taxon>
    </lineage>
</organism>
<proteinExistence type="predicted"/>
<protein>
    <submittedName>
        <fullName evidence="1">Uncharacterized protein</fullName>
    </submittedName>
</protein>
<accession>A0A2P5WU93</accession>
<name>A0A2P5WU93_GOSBA</name>
<gene>
    <name evidence="1" type="ORF">GOBAR_AA26019</name>
</gene>
<evidence type="ECO:0000313" key="2">
    <source>
        <dbReference type="Proteomes" id="UP000239757"/>
    </source>
</evidence>
<dbReference type="Proteomes" id="UP000239757">
    <property type="component" value="Unassembled WGS sequence"/>
</dbReference>
<reference evidence="1 2" key="1">
    <citation type="submission" date="2015-01" db="EMBL/GenBank/DDBJ databases">
        <title>Genome of allotetraploid Gossypium barbadense reveals genomic plasticity and fiber elongation in cotton evolution.</title>
        <authorList>
            <person name="Chen X."/>
            <person name="Liu X."/>
            <person name="Zhao B."/>
            <person name="Zheng H."/>
            <person name="Hu Y."/>
            <person name="Lu G."/>
            <person name="Yang C."/>
            <person name="Chen J."/>
            <person name="Shan C."/>
            <person name="Zhang L."/>
            <person name="Zhou Y."/>
            <person name="Wang L."/>
            <person name="Guo W."/>
            <person name="Bai Y."/>
            <person name="Ruan J."/>
            <person name="Shangguan X."/>
            <person name="Mao Y."/>
            <person name="Jiang J."/>
            <person name="Zhu Y."/>
            <person name="Lei J."/>
            <person name="Kang H."/>
            <person name="Chen S."/>
            <person name="He X."/>
            <person name="Wang R."/>
            <person name="Wang Y."/>
            <person name="Chen J."/>
            <person name="Wang L."/>
            <person name="Yu S."/>
            <person name="Wang B."/>
            <person name="Wei J."/>
            <person name="Song S."/>
            <person name="Lu X."/>
            <person name="Gao Z."/>
            <person name="Gu W."/>
            <person name="Deng X."/>
            <person name="Ma D."/>
            <person name="Wang S."/>
            <person name="Liang W."/>
            <person name="Fang L."/>
            <person name="Cai C."/>
            <person name="Zhu X."/>
            <person name="Zhou B."/>
            <person name="Zhang Y."/>
            <person name="Chen Z."/>
            <person name="Xu S."/>
            <person name="Zhu R."/>
            <person name="Wang S."/>
            <person name="Zhang T."/>
            <person name="Zhao G."/>
        </authorList>
    </citation>
    <scope>NUCLEOTIDE SEQUENCE [LARGE SCALE GENOMIC DNA]</scope>
    <source>
        <strain evidence="2">cv. Xinhai21</strain>
        <tissue evidence="1">Leaf</tissue>
    </source>
</reference>
<dbReference type="EMBL" id="KZ666467">
    <property type="protein sequence ID" value="PPR94650.1"/>
    <property type="molecule type" value="Genomic_DNA"/>
</dbReference>